<accession>A0A7V8UAG7</accession>
<comment type="caution">
    <text evidence="2">The sequence shown here is derived from an EMBL/GenBank/DDBJ whole genome shotgun (WGS) entry which is preliminary data.</text>
</comment>
<evidence type="ECO:0008006" key="4">
    <source>
        <dbReference type="Google" id="ProtNLM"/>
    </source>
</evidence>
<gene>
    <name evidence="2" type="ORF">FG486_16380</name>
</gene>
<keyword evidence="3" id="KW-1185">Reference proteome</keyword>
<dbReference type="AlphaFoldDB" id="A0A7V8UAG7"/>
<dbReference type="InterPro" id="IPR010985">
    <property type="entry name" value="Ribbon_hlx_hlx"/>
</dbReference>
<name>A0A7V8UAG7_9SPHN</name>
<feature type="region of interest" description="Disordered" evidence="1">
    <location>
        <begin position="1"/>
        <end position="21"/>
    </location>
</feature>
<sequence>MTARTPKHGFAARPAETAPSAEHWVKAADAPLARANDATGFTARLTIDVTPELRGRIKVSAFRRGVTVADMLRDLLAREFPTTEGEQP</sequence>
<dbReference type="GO" id="GO:0006355">
    <property type="term" value="P:regulation of DNA-templated transcription"/>
    <property type="evidence" value="ECO:0007669"/>
    <property type="project" value="InterPro"/>
</dbReference>
<dbReference type="RefSeq" id="WP_181268326.1">
    <property type="nucleotide sequence ID" value="NZ_BAAAGB010000001.1"/>
</dbReference>
<evidence type="ECO:0000313" key="2">
    <source>
        <dbReference type="EMBL" id="MBA1375923.1"/>
    </source>
</evidence>
<organism evidence="2 3">
    <name type="scientific">Sphingomonas ursincola</name>
    <dbReference type="NCBI Taxonomy" id="56361"/>
    <lineage>
        <taxon>Bacteria</taxon>
        <taxon>Pseudomonadati</taxon>
        <taxon>Pseudomonadota</taxon>
        <taxon>Alphaproteobacteria</taxon>
        <taxon>Sphingomonadales</taxon>
        <taxon>Sphingomonadaceae</taxon>
        <taxon>Sphingomonas</taxon>
    </lineage>
</organism>
<evidence type="ECO:0000256" key="1">
    <source>
        <dbReference type="SAM" id="MobiDB-lite"/>
    </source>
</evidence>
<proteinExistence type="predicted"/>
<dbReference type="Proteomes" id="UP000589292">
    <property type="component" value="Unassembled WGS sequence"/>
</dbReference>
<dbReference type="EMBL" id="VDES01000003">
    <property type="protein sequence ID" value="MBA1375923.1"/>
    <property type="molecule type" value="Genomic_DNA"/>
</dbReference>
<dbReference type="SUPFAM" id="SSF47598">
    <property type="entry name" value="Ribbon-helix-helix"/>
    <property type="match status" value="1"/>
</dbReference>
<evidence type="ECO:0000313" key="3">
    <source>
        <dbReference type="Proteomes" id="UP000589292"/>
    </source>
</evidence>
<reference evidence="2 3" key="1">
    <citation type="journal article" date="1994" name="Int. J. Syst. Bacteriol.">
        <title>Phylogenetic positions of novel aerobic, bacteriochlorophyll a-containing bacteria and description of Roseococcus thiosulfatophilus gen. nov., sp. nov., Erythromicrobium ramosum gen. nov., sp. nov., and Erythrobacter litoralis sp. nov.</title>
        <authorList>
            <person name="Yurkov V."/>
            <person name="Stackebrandt E."/>
            <person name="Holmes A."/>
            <person name="Fuerst J.A."/>
            <person name="Hugenholtz P."/>
            <person name="Golecki J."/>
            <person name="Gad'on N."/>
            <person name="Gorlenko V.M."/>
            <person name="Kompantseva E.I."/>
            <person name="Drews G."/>
        </authorList>
    </citation>
    <scope>NUCLEOTIDE SEQUENCE [LARGE SCALE GENOMIC DNA]</scope>
    <source>
        <strain evidence="2 3">KR-99</strain>
    </source>
</reference>
<protein>
    <recommendedName>
        <fullName evidence="4">Plasmid segregation centromere-binding protein ParG</fullName>
    </recommendedName>
</protein>